<evidence type="ECO:0000256" key="2">
    <source>
        <dbReference type="ARBA" id="ARBA00022525"/>
    </source>
</evidence>
<dbReference type="Pfam" id="PF23560">
    <property type="entry name" value="GBD_Hemicentin"/>
    <property type="match status" value="1"/>
</dbReference>
<reference evidence="10" key="1">
    <citation type="submission" date="2018-11" db="EMBL/GenBank/DDBJ databases">
        <authorList>
            <person name="Alioto T."/>
            <person name="Alioto T."/>
        </authorList>
    </citation>
    <scope>NUCLEOTIDE SEQUENCE</scope>
</reference>
<feature type="domain" description="VWA7 N-terminal" evidence="9">
    <location>
        <begin position="121"/>
        <end position="316"/>
    </location>
</feature>
<keyword evidence="6" id="KW-0472">Membrane</keyword>
<evidence type="ECO:0000259" key="8">
    <source>
        <dbReference type="Pfam" id="PF25106"/>
    </source>
</evidence>
<dbReference type="PANTHER" id="PTHR14905">
    <property type="entry name" value="NG37"/>
    <property type="match status" value="1"/>
</dbReference>
<dbReference type="InterPro" id="IPR056862">
    <property type="entry name" value="VWA7_N"/>
</dbReference>
<protein>
    <recommendedName>
        <fullName evidence="12">VWFA domain-containing protein</fullName>
    </recommendedName>
</protein>
<evidence type="ECO:0000313" key="10">
    <source>
        <dbReference type="EMBL" id="VDI79843.1"/>
    </source>
</evidence>
<dbReference type="InterPro" id="IPR036465">
    <property type="entry name" value="vWFA_dom_sf"/>
</dbReference>
<evidence type="ECO:0000259" key="7">
    <source>
        <dbReference type="Pfam" id="PF23560"/>
    </source>
</evidence>
<dbReference type="InterPro" id="IPR056861">
    <property type="entry name" value="HMCN1-like_VWA"/>
</dbReference>
<evidence type="ECO:0000259" key="9">
    <source>
        <dbReference type="Pfam" id="PF25107"/>
    </source>
</evidence>
<evidence type="ECO:0000256" key="4">
    <source>
        <dbReference type="ARBA" id="ARBA00023180"/>
    </source>
</evidence>
<gene>
    <name evidence="10" type="ORF">MGAL_10B056323</name>
</gene>
<dbReference type="Pfam" id="PF25106">
    <property type="entry name" value="VWA_4"/>
    <property type="match status" value="1"/>
</dbReference>
<feature type="domain" description="Hemicentin/VWA7 galactose-binding" evidence="7">
    <location>
        <begin position="549"/>
        <end position="628"/>
    </location>
</feature>
<dbReference type="InterPro" id="IPR056475">
    <property type="entry name" value="GBD_Hemicentin/VWA7"/>
</dbReference>
<dbReference type="InterPro" id="IPR052577">
    <property type="entry name" value="VWA7"/>
</dbReference>
<evidence type="ECO:0000256" key="5">
    <source>
        <dbReference type="SAM" id="MobiDB-lite"/>
    </source>
</evidence>
<dbReference type="AlphaFoldDB" id="A0A8B6HHE3"/>
<dbReference type="Proteomes" id="UP000596742">
    <property type="component" value="Unassembled WGS sequence"/>
</dbReference>
<dbReference type="OrthoDB" id="6161097at2759"/>
<keyword evidence="6" id="KW-0812">Transmembrane</keyword>
<accession>A0A8B6HHE3</accession>
<keyword evidence="6" id="KW-1133">Transmembrane helix</keyword>
<evidence type="ECO:0000256" key="3">
    <source>
        <dbReference type="ARBA" id="ARBA00022729"/>
    </source>
</evidence>
<dbReference type="PANTHER" id="PTHR14905:SF21">
    <property type="entry name" value="VWFA DOMAIN-CONTAINING PROTEIN"/>
    <property type="match status" value="1"/>
</dbReference>
<evidence type="ECO:0000313" key="11">
    <source>
        <dbReference type="Proteomes" id="UP000596742"/>
    </source>
</evidence>
<comment type="caution">
    <text evidence="10">The sequence shown here is derived from an EMBL/GenBank/DDBJ whole genome shotgun (WGS) entry which is preliminary data.</text>
</comment>
<organism evidence="10 11">
    <name type="scientific">Mytilus galloprovincialis</name>
    <name type="common">Mediterranean mussel</name>
    <dbReference type="NCBI Taxonomy" id="29158"/>
    <lineage>
        <taxon>Eukaryota</taxon>
        <taxon>Metazoa</taxon>
        <taxon>Spiralia</taxon>
        <taxon>Lophotrochozoa</taxon>
        <taxon>Mollusca</taxon>
        <taxon>Bivalvia</taxon>
        <taxon>Autobranchia</taxon>
        <taxon>Pteriomorphia</taxon>
        <taxon>Mytilida</taxon>
        <taxon>Mytiloidea</taxon>
        <taxon>Mytilidae</taxon>
        <taxon>Mytilinae</taxon>
        <taxon>Mytilus</taxon>
    </lineage>
</organism>
<keyword evidence="2" id="KW-0964">Secreted</keyword>
<dbReference type="EMBL" id="UYJE01010117">
    <property type="protein sequence ID" value="VDI79843.1"/>
    <property type="molecule type" value="Genomic_DNA"/>
</dbReference>
<evidence type="ECO:0000256" key="1">
    <source>
        <dbReference type="ARBA" id="ARBA00004613"/>
    </source>
</evidence>
<feature type="region of interest" description="Disordered" evidence="5">
    <location>
        <begin position="267"/>
        <end position="289"/>
    </location>
</feature>
<keyword evidence="4" id="KW-0325">Glycoprotein</keyword>
<dbReference type="GO" id="GO:0005576">
    <property type="term" value="C:extracellular region"/>
    <property type="evidence" value="ECO:0007669"/>
    <property type="project" value="UniProtKB-SubCell"/>
</dbReference>
<feature type="transmembrane region" description="Helical" evidence="6">
    <location>
        <begin position="951"/>
        <end position="975"/>
    </location>
</feature>
<sequence length="1044" mass="115487">MFMCSRNIMQTFLIDRWMTVAKQIETMAVYQKLLLILIIIIYPSDGFPPDALTGSASYAKHHAEITRISIHVAVGKFIKENNLTVADDSIDVINLVDVFFGNDTDGLQEFSRREEEIIQHVKNQERSDTAYIHCNSEQIQLANTHILQRRKQIEQLAQSSEPDLPLIREMIGLCLYTIQAFYSGTNWVEMNGDTVYRDFGVPNKTLMAVADATVDTCSDCDNSGSDTTSCKNNLLINNALTSGYQTGHDIQPPYKTSGDIDKGKCGFGGSSDTENGQRTAIGGINKDRPDSKYSPHHHLHYQAFFAARKATEQFLIDPEIGIINELQNHIFAEVFNLKEKHKASFAFVIDDTGSMGNNIAQVQDACVDIITDVLDSPNEPIDYILVTFNDPVEHEHRLTTENGLEMIEKLESLGVFGGGDCPEYAVSGLKRGIEECRENSILFAYTDAPAKDEDDRQAVIDASNAKNIELRIFLQDDLCGKRRKRETELKNVTGSDVYYEIAEATGGKVYQISTSEIADVMKDITKELLPSATAVVRVFNLDTTADHFVNFSVDNMITNIKVTIIGAASTAEVDVESPLGSVLTSAGTNVLYESPNKVVVTVASPTPGMYTLSRKVNRHWSVNITAQSAIDFDYTIREEADDGYLYTVVGHPIIGQTYTIFLTVYNKPENATVTTILLTESSGSENLFTLTKITSDFYSTYFCSASLISEFYQISIYGTDDNGTTWMRTSPNTISLVNVKLALSSTQDLYVNMVGNVSYLLENKGTTNETFTARLTDNRGLLTGQTNFEETIASNESTEIVFQLQGSSSFSTVTYTISVTRSGSANTLQKQSKTLYISRDIPPMCSVDTLNGQCDNNYGNGSCLDSSWTGQATITFTTDLQSVTGSNGMNVDTSSVLSSPSVVTVSGTCCTPSTYLTIIDKNNNFVRCHFFLGDVVYIDDSKSVLSTAEQIAVGVIAGIVVACLLATVTFVIVVYRKGVKPKLNAMKVDNLNREAVKTFPMKKENSSKQLFYDDFMTLKYDFKSQPPRDTHFPHDLEFEISDFQ</sequence>
<dbReference type="Gene3D" id="3.40.50.410">
    <property type="entry name" value="von Willebrand factor, type A domain"/>
    <property type="match status" value="1"/>
</dbReference>
<dbReference type="Pfam" id="PF25107">
    <property type="entry name" value="VWA7_N"/>
    <property type="match status" value="1"/>
</dbReference>
<feature type="domain" description="Hemicentin-1-like von Willebrand factor A" evidence="8">
    <location>
        <begin position="345"/>
        <end position="512"/>
    </location>
</feature>
<keyword evidence="11" id="KW-1185">Reference proteome</keyword>
<dbReference type="SUPFAM" id="SSF53300">
    <property type="entry name" value="vWA-like"/>
    <property type="match status" value="1"/>
</dbReference>
<keyword evidence="3" id="KW-0732">Signal</keyword>
<name>A0A8B6HHE3_MYTGA</name>
<proteinExistence type="predicted"/>
<evidence type="ECO:0000256" key="6">
    <source>
        <dbReference type="SAM" id="Phobius"/>
    </source>
</evidence>
<comment type="subcellular location">
    <subcellularLocation>
        <location evidence="1">Secreted</location>
    </subcellularLocation>
</comment>
<evidence type="ECO:0008006" key="12">
    <source>
        <dbReference type="Google" id="ProtNLM"/>
    </source>
</evidence>